<name>A0A7H4PMW8_9ENTR</name>
<gene>
    <name evidence="1" type="ORF">NCTC11685_07078</name>
</gene>
<evidence type="ECO:0000313" key="2">
    <source>
        <dbReference type="Proteomes" id="UP000254863"/>
    </source>
</evidence>
<accession>A0A7H4PMW8</accession>
<organism evidence="1 2">
    <name type="scientific">Klebsiella michiganensis</name>
    <dbReference type="NCBI Taxonomy" id="1134687"/>
    <lineage>
        <taxon>Bacteria</taxon>
        <taxon>Pseudomonadati</taxon>
        <taxon>Pseudomonadota</taxon>
        <taxon>Gammaproteobacteria</taxon>
        <taxon>Enterobacterales</taxon>
        <taxon>Enterobacteriaceae</taxon>
        <taxon>Klebsiella/Raoultella group</taxon>
        <taxon>Klebsiella</taxon>
    </lineage>
</organism>
<dbReference type="EMBL" id="UGMS01000004">
    <property type="protein sequence ID" value="STW79741.1"/>
    <property type="molecule type" value="Genomic_DNA"/>
</dbReference>
<dbReference type="AlphaFoldDB" id="A0A7H4PMW8"/>
<dbReference type="Proteomes" id="UP000254863">
    <property type="component" value="Unassembled WGS sequence"/>
</dbReference>
<comment type="caution">
    <text evidence="1">The sequence shown here is derived from an EMBL/GenBank/DDBJ whole genome shotgun (WGS) entry which is preliminary data.</text>
</comment>
<dbReference type="GO" id="GO:0016829">
    <property type="term" value="F:lyase activity"/>
    <property type="evidence" value="ECO:0007669"/>
    <property type="project" value="UniProtKB-KW"/>
</dbReference>
<sequence length="41" mass="4381">MATQAYARAYALAPDNDSAAFGYAEALLRVSDRGAVRWCAS</sequence>
<reference evidence="1 2" key="1">
    <citation type="submission" date="2018-06" db="EMBL/GenBank/DDBJ databases">
        <authorList>
            <consortium name="Pathogen Informatics"/>
            <person name="Doyle S."/>
        </authorList>
    </citation>
    <scope>NUCLEOTIDE SEQUENCE [LARGE SCALE GENOMIC DNA]</scope>
    <source>
        <strain evidence="1 2">NCTC11685</strain>
    </source>
</reference>
<protein>
    <submittedName>
        <fullName evidence="1">Cytochrome c heme lyase subunit CcmL / Cytochrome c heme lyase subunit CcmH</fullName>
    </submittedName>
</protein>
<keyword evidence="1" id="KW-0456">Lyase</keyword>
<proteinExistence type="predicted"/>
<evidence type="ECO:0000313" key="1">
    <source>
        <dbReference type="EMBL" id="STW79741.1"/>
    </source>
</evidence>